<dbReference type="PANTHER" id="PTHR42913">
    <property type="entry name" value="APOPTOSIS-INDUCING FACTOR 1"/>
    <property type="match status" value="1"/>
</dbReference>
<dbReference type="SUPFAM" id="SSF51905">
    <property type="entry name" value="FAD/NAD(P)-binding domain"/>
    <property type="match status" value="2"/>
</dbReference>
<gene>
    <name evidence="10" type="ORF">QQ91_006695</name>
</gene>
<evidence type="ECO:0000313" key="10">
    <source>
        <dbReference type="EMBL" id="NEV66801.1"/>
    </source>
</evidence>
<dbReference type="InterPro" id="IPR051169">
    <property type="entry name" value="NADH-Q_oxidoreductase"/>
</dbReference>
<name>A0A0C1Y4C2_9CYAN</name>
<evidence type="ECO:0000256" key="8">
    <source>
        <dbReference type="ARBA" id="ARBA00066844"/>
    </source>
</evidence>
<dbReference type="EMBL" id="JTHE02000003">
    <property type="protein sequence ID" value="NEV66801.1"/>
    <property type="molecule type" value="Genomic_DNA"/>
</dbReference>
<dbReference type="PANTHER" id="PTHR42913:SF4">
    <property type="entry name" value="ALTERNATIVE NAD(P)H-UBIQUINONE OXIDOREDUCTASE C1, CHLOROPLASTIC_MITOCHONDRIAL"/>
    <property type="match status" value="1"/>
</dbReference>
<dbReference type="PRINTS" id="PR00368">
    <property type="entry name" value="FADPNR"/>
</dbReference>
<comment type="caution">
    <text evidence="10">The sequence shown here is derived from an EMBL/GenBank/DDBJ whole genome shotgun (WGS) entry which is preliminary data.</text>
</comment>
<evidence type="ECO:0000256" key="3">
    <source>
        <dbReference type="ARBA" id="ARBA00022630"/>
    </source>
</evidence>
<dbReference type="Pfam" id="PF07992">
    <property type="entry name" value="Pyr_redox_2"/>
    <property type="match status" value="1"/>
</dbReference>
<keyword evidence="6" id="KW-0560">Oxidoreductase</keyword>
<organism evidence="10">
    <name type="scientific">Lyngbya confervoides BDU141951</name>
    <dbReference type="NCBI Taxonomy" id="1574623"/>
    <lineage>
        <taxon>Bacteria</taxon>
        <taxon>Bacillati</taxon>
        <taxon>Cyanobacteriota</taxon>
        <taxon>Cyanophyceae</taxon>
        <taxon>Oscillatoriophycideae</taxon>
        <taxon>Oscillatoriales</taxon>
        <taxon>Microcoleaceae</taxon>
        <taxon>Lyngbya</taxon>
    </lineage>
</organism>
<protein>
    <recommendedName>
        <fullName evidence="8">demethylphylloquinone reductase</fullName>
        <ecNumber evidence="8">1.6.5.12</ecNumber>
    </recommendedName>
</protein>
<evidence type="ECO:0000256" key="6">
    <source>
        <dbReference type="ARBA" id="ARBA00023002"/>
    </source>
</evidence>
<accession>A0A0C1Y4C2</accession>
<reference evidence="10" key="1">
    <citation type="submission" date="2014-11" db="EMBL/GenBank/DDBJ databases">
        <authorList>
            <person name="Malar M.C."/>
            <person name="Sen D."/>
            <person name="Tripathy S."/>
        </authorList>
    </citation>
    <scope>NUCLEOTIDE SEQUENCE</scope>
    <source>
        <strain evidence="10">BDU141951</strain>
    </source>
</reference>
<feature type="domain" description="FAD/NAD(P)-binding" evidence="9">
    <location>
        <begin position="7"/>
        <end position="312"/>
    </location>
</feature>
<dbReference type="FunFam" id="3.50.50.100:FF:000010">
    <property type="entry name" value="Alternative NAD(P)H-ubiquinone oxidoreductase C1, chloroplastic/mitochondrial"/>
    <property type="match status" value="1"/>
</dbReference>
<dbReference type="GO" id="GO:0019646">
    <property type="term" value="P:aerobic electron transport chain"/>
    <property type="evidence" value="ECO:0007669"/>
    <property type="project" value="TreeGrafter"/>
</dbReference>
<dbReference type="EC" id="1.6.5.12" evidence="8"/>
<evidence type="ECO:0000256" key="4">
    <source>
        <dbReference type="ARBA" id="ARBA00022827"/>
    </source>
</evidence>
<reference evidence="10" key="2">
    <citation type="journal article" date="2015" name="Genome Announc.">
        <title>Draft Genome Sequence of Filamentous Marine Cyanobacterium Lyngbya confervoides Strain BDU141951.</title>
        <authorList>
            <person name="Chandrababunaidu M.M."/>
            <person name="Sen D."/>
            <person name="Tripathy S."/>
        </authorList>
    </citation>
    <scope>NUCLEOTIDE SEQUENCE</scope>
    <source>
        <strain evidence="10">BDU141951</strain>
    </source>
</reference>
<dbReference type="AlphaFoldDB" id="A0A0C1Y4C2"/>
<comment type="cofactor">
    <cofactor evidence="1">
        <name>FAD</name>
        <dbReference type="ChEBI" id="CHEBI:57692"/>
    </cofactor>
</comment>
<evidence type="ECO:0000259" key="9">
    <source>
        <dbReference type="Pfam" id="PF07992"/>
    </source>
</evidence>
<keyword evidence="4" id="KW-0274">FAD</keyword>
<dbReference type="GO" id="GO:0003955">
    <property type="term" value="F:NAD(P)H dehydrogenase (quinone) activity"/>
    <property type="evidence" value="ECO:0007669"/>
    <property type="project" value="TreeGrafter"/>
</dbReference>
<dbReference type="InterPro" id="IPR036188">
    <property type="entry name" value="FAD/NAD-bd_sf"/>
</dbReference>
<proteinExistence type="inferred from homology"/>
<comment type="similarity">
    <text evidence="2">Belongs to the NADH dehydrogenase family.</text>
</comment>
<keyword evidence="3" id="KW-0285">Flavoprotein</keyword>
<dbReference type="Gene3D" id="3.50.50.100">
    <property type="match status" value="1"/>
</dbReference>
<dbReference type="PRINTS" id="PR00411">
    <property type="entry name" value="PNDRDTASEI"/>
</dbReference>
<sequence>MTEAAQRICILGGGFGGLYTALRLNSLPWSTPEPVEIVLIDQRDRFLFAPLLYELVTGELATWEIAPAYSELLANTRIRFIQTTVESVNQSEQQVQLGTGETLHYDRLVLAVGGETPMDKVPGAAEYALPFRTVEDAQQLQERLRALETSDAEKIRVAVVGGGYSGVELACKVADRLGDRGRVRLVERADDILQTSTEFNRQAARDALSERGIWLDLETSVDQITADTLTLTFRDQTDELPVDIVLWTVGTRVVPLLDTLDLPRSDRQQIQVEPTLQVVGHPEIYALGDLADCKDATGQQVPNTAQSALQQADYAGWNLWASLRDRPQLPFRYQHLGEMMTLGIDNATLTGLGIKLDGPMAHVARRLTYLYRMPTLDHQIRVGLNWIQQPIRDLLSV</sequence>
<evidence type="ECO:0000256" key="7">
    <source>
        <dbReference type="ARBA" id="ARBA00052971"/>
    </source>
</evidence>
<reference evidence="10" key="3">
    <citation type="submission" date="2020-02" db="EMBL/GenBank/DDBJ databases">
        <authorList>
            <person name="Sarangi A.N."/>
            <person name="Ghosh S."/>
            <person name="Mukherjee M."/>
            <person name="Tripathy S."/>
        </authorList>
    </citation>
    <scope>NUCLEOTIDE SEQUENCE</scope>
    <source>
        <strain evidence="10">BDU141951</strain>
    </source>
</reference>
<comment type="catalytic activity">
    <reaction evidence="7">
        <text>demethylphylloquinone + NADPH + H(+) = demethylphylloquinol + NADP(+)</text>
        <dbReference type="Rhea" id="RHEA:47744"/>
        <dbReference type="ChEBI" id="CHEBI:15378"/>
        <dbReference type="ChEBI" id="CHEBI:31087"/>
        <dbReference type="ChEBI" id="CHEBI:57783"/>
        <dbReference type="ChEBI" id="CHEBI:58349"/>
        <dbReference type="ChEBI" id="CHEBI:87844"/>
        <dbReference type="EC" id="1.6.5.12"/>
    </reaction>
</comment>
<evidence type="ECO:0000256" key="1">
    <source>
        <dbReference type="ARBA" id="ARBA00001974"/>
    </source>
</evidence>
<evidence type="ECO:0000256" key="5">
    <source>
        <dbReference type="ARBA" id="ARBA00022857"/>
    </source>
</evidence>
<dbReference type="InterPro" id="IPR023753">
    <property type="entry name" value="FAD/NAD-binding_dom"/>
</dbReference>
<keyword evidence="5" id="KW-0521">NADP</keyword>
<evidence type="ECO:0000256" key="2">
    <source>
        <dbReference type="ARBA" id="ARBA00005272"/>
    </source>
</evidence>